<dbReference type="InterPro" id="IPR000524">
    <property type="entry name" value="Tscrpt_reg_HTH_GntR"/>
</dbReference>
<evidence type="ECO:0000313" key="5">
    <source>
        <dbReference type="EMBL" id="MBP2026242.1"/>
    </source>
</evidence>
<keyword evidence="6" id="KW-1185">Reference proteome</keyword>
<dbReference type="PANTHER" id="PTHR38445">
    <property type="entry name" value="HTH-TYPE TRANSCRIPTIONAL REPRESSOR YTRA"/>
    <property type="match status" value="1"/>
</dbReference>
<dbReference type="Proteomes" id="UP001314903">
    <property type="component" value="Unassembled WGS sequence"/>
</dbReference>
<dbReference type="SUPFAM" id="SSF46785">
    <property type="entry name" value="Winged helix' DNA-binding domain"/>
    <property type="match status" value="1"/>
</dbReference>
<evidence type="ECO:0000313" key="6">
    <source>
        <dbReference type="Proteomes" id="UP001314903"/>
    </source>
</evidence>
<evidence type="ECO:0000256" key="1">
    <source>
        <dbReference type="ARBA" id="ARBA00023015"/>
    </source>
</evidence>
<organism evidence="5 6">
    <name type="scientific">Acetoanaerobium pronyense</name>
    <dbReference type="NCBI Taxonomy" id="1482736"/>
    <lineage>
        <taxon>Bacteria</taxon>
        <taxon>Bacillati</taxon>
        <taxon>Bacillota</taxon>
        <taxon>Clostridia</taxon>
        <taxon>Peptostreptococcales</taxon>
        <taxon>Filifactoraceae</taxon>
        <taxon>Acetoanaerobium</taxon>
    </lineage>
</organism>
<accession>A0ABS4KEQ7</accession>
<dbReference type="SMART" id="SM00345">
    <property type="entry name" value="HTH_GNTR"/>
    <property type="match status" value="1"/>
</dbReference>
<dbReference type="EMBL" id="JAGGLI010000001">
    <property type="protein sequence ID" value="MBP2026242.1"/>
    <property type="molecule type" value="Genomic_DNA"/>
</dbReference>
<keyword evidence="1" id="KW-0805">Transcription regulation</keyword>
<dbReference type="CDD" id="cd07377">
    <property type="entry name" value="WHTH_GntR"/>
    <property type="match status" value="1"/>
</dbReference>
<dbReference type="PROSITE" id="PS50949">
    <property type="entry name" value="HTH_GNTR"/>
    <property type="match status" value="1"/>
</dbReference>
<sequence>MVKIDIRSRTPIYEQIIESIREMVVKGVLRPSDKLPSVREMAKEMTLNPNTVQKAYQELERQGLICTVRGRGTFICEDIKPKDQEEKINELLAEMKKLLVAAIYLGLKKEEVIVEIEKLYEEIRAVREAKDDKR</sequence>
<dbReference type="RefSeq" id="WP_209658111.1">
    <property type="nucleotide sequence ID" value="NZ_JAGGLI010000001.1"/>
</dbReference>
<proteinExistence type="predicted"/>
<keyword evidence="3" id="KW-0804">Transcription</keyword>
<keyword evidence="2" id="KW-0238">DNA-binding</keyword>
<gene>
    <name evidence="5" type="ORF">J2Z35_000031</name>
</gene>
<protein>
    <submittedName>
        <fullName evidence="5">GntR family transcriptional regulator</fullName>
    </submittedName>
</protein>
<feature type="domain" description="HTH gntR-type" evidence="4">
    <location>
        <begin position="10"/>
        <end position="78"/>
    </location>
</feature>
<evidence type="ECO:0000256" key="2">
    <source>
        <dbReference type="ARBA" id="ARBA00023125"/>
    </source>
</evidence>
<reference evidence="5 6" key="1">
    <citation type="submission" date="2021-03" db="EMBL/GenBank/DDBJ databases">
        <title>Genomic Encyclopedia of Type Strains, Phase IV (KMG-IV): sequencing the most valuable type-strain genomes for metagenomic binning, comparative biology and taxonomic classification.</title>
        <authorList>
            <person name="Goeker M."/>
        </authorList>
    </citation>
    <scope>NUCLEOTIDE SEQUENCE [LARGE SCALE GENOMIC DNA]</scope>
    <source>
        <strain evidence="5 6">DSM 27512</strain>
    </source>
</reference>
<dbReference type="Pfam" id="PF00392">
    <property type="entry name" value="GntR"/>
    <property type="match status" value="1"/>
</dbReference>
<dbReference type="InterPro" id="IPR036390">
    <property type="entry name" value="WH_DNA-bd_sf"/>
</dbReference>
<evidence type="ECO:0000256" key="3">
    <source>
        <dbReference type="ARBA" id="ARBA00023163"/>
    </source>
</evidence>
<name>A0ABS4KEQ7_9FIRM</name>
<evidence type="ECO:0000259" key="4">
    <source>
        <dbReference type="PROSITE" id="PS50949"/>
    </source>
</evidence>
<dbReference type="PANTHER" id="PTHR38445:SF9">
    <property type="entry name" value="HTH-TYPE TRANSCRIPTIONAL REPRESSOR YTRA"/>
    <property type="match status" value="1"/>
</dbReference>
<dbReference type="Gene3D" id="1.10.10.10">
    <property type="entry name" value="Winged helix-like DNA-binding domain superfamily/Winged helix DNA-binding domain"/>
    <property type="match status" value="1"/>
</dbReference>
<comment type="caution">
    <text evidence="5">The sequence shown here is derived from an EMBL/GenBank/DDBJ whole genome shotgun (WGS) entry which is preliminary data.</text>
</comment>
<dbReference type="InterPro" id="IPR036388">
    <property type="entry name" value="WH-like_DNA-bd_sf"/>
</dbReference>